<name>A0A392U731_9FABA</name>
<keyword evidence="3" id="KW-1185">Reference proteome</keyword>
<feature type="non-terminal residue" evidence="2">
    <location>
        <position position="1"/>
    </location>
</feature>
<evidence type="ECO:0000313" key="2">
    <source>
        <dbReference type="EMBL" id="MCI68888.1"/>
    </source>
</evidence>
<feature type="transmembrane region" description="Helical" evidence="1">
    <location>
        <begin position="33"/>
        <end position="53"/>
    </location>
</feature>
<reference evidence="2 3" key="1">
    <citation type="journal article" date="2018" name="Front. Plant Sci.">
        <title>Red Clover (Trifolium pratense) and Zigzag Clover (T. medium) - A Picture of Genomic Similarities and Differences.</title>
        <authorList>
            <person name="Dluhosova J."/>
            <person name="Istvanek J."/>
            <person name="Nedelnik J."/>
            <person name="Repkova J."/>
        </authorList>
    </citation>
    <scope>NUCLEOTIDE SEQUENCE [LARGE SCALE GENOMIC DNA]</scope>
    <source>
        <strain evidence="3">cv. 10/8</strain>
        <tissue evidence="2">Leaf</tissue>
    </source>
</reference>
<dbReference type="EMBL" id="LXQA010744937">
    <property type="protein sequence ID" value="MCI68888.1"/>
    <property type="molecule type" value="Genomic_DNA"/>
</dbReference>
<dbReference type="Proteomes" id="UP000265520">
    <property type="component" value="Unassembled WGS sequence"/>
</dbReference>
<evidence type="ECO:0000256" key="1">
    <source>
        <dbReference type="SAM" id="Phobius"/>
    </source>
</evidence>
<comment type="caution">
    <text evidence="2">The sequence shown here is derived from an EMBL/GenBank/DDBJ whole genome shotgun (WGS) entry which is preliminary data.</text>
</comment>
<proteinExistence type="predicted"/>
<keyword evidence="1" id="KW-0472">Membrane</keyword>
<accession>A0A392U731</accession>
<organism evidence="2 3">
    <name type="scientific">Trifolium medium</name>
    <dbReference type="NCBI Taxonomy" id="97028"/>
    <lineage>
        <taxon>Eukaryota</taxon>
        <taxon>Viridiplantae</taxon>
        <taxon>Streptophyta</taxon>
        <taxon>Embryophyta</taxon>
        <taxon>Tracheophyta</taxon>
        <taxon>Spermatophyta</taxon>
        <taxon>Magnoliopsida</taxon>
        <taxon>eudicotyledons</taxon>
        <taxon>Gunneridae</taxon>
        <taxon>Pentapetalae</taxon>
        <taxon>rosids</taxon>
        <taxon>fabids</taxon>
        <taxon>Fabales</taxon>
        <taxon>Fabaceae</taxon>
        <taxon>Papilionoideae</taxon>
        <taxon>50 kb inversion clade</taxon>
        <taxon>NPAAA clade</taxon>
        <taxon>Hologalegina</taxon>
        <taxon>IRL clade</taxon>
        <taxon>Trifolieae</taxon>
        <taxon>Trifolium</taxon>
    </lineage>
</organism>
<keyword evidence="1" id="KW-0812">Transmembrane</keyword>
<dbReference type="AlphaFoldDB" id="A0A392U731"/>
<sequence>LNPTLPKFRGMALGQDVLARSSEGSVVREQTGWSSGLPMFIVLSSVAPFAMWFPSRIVVL</sequence>
<keyword evidence="1" id="KW-1133">Transmembrane helix</keyword>
<evidence type="ECO:0000313" key="3">
    <source>
        <dbReference type="Proteomes" id="UP000265520"/>
    </source>
</evidence>
<protein>
    <submittedName>
        <fullName evidence="2">Uncharacterized protein</fullName>
    </submittedName>
</protein>